<keyword evidence="7" id="KW-0732">Signal</keyword>
<dbReference type="GeneID" id="117242977"/>
<dbReference type="InterPro" id="IPR001519">
    <property type="entry name" value="Ferritin"/>
</dbReference>
<gene>
    <name evidence="10" type="primary">LOC117242977</name>
</gene>
<dbReference type="GO" id="GO:0008199">
    <property type="term" value="F:ferric iron binding"/>
    <property type="evidence" value="ECO:0007669"/>
    <property type="project" value="InterPro"/>
</dbReference>
<evidence type="ECO:0000259" key="8">
    <source>
        <dbReference type="PROSITE" id="PS50905"/>
    </source>
</evidence>
<evidence type="ECO:0000256" key="3">
    <source>
        <dbReference type="ARBA" id="ARBA00022723"/>
    </source>
</evidence>
<dbReference type="InterPro" id="IPR012347">
    <property type="entry name" value="Ferritin-like"/>
</dbReference>
<keyword evidence="9" id="KW-1185">Reference proteome</keyword>
<feature type="chain" id="PRO_5026718951" description="Ferritin" evidence="7">
    <location>
        <begin position="17"/>
        <end position="225"/>
    </location>
</feature>
<evidence type="ECO:0000256" key="4">
    <source>
        <dbReference type="ARBA" id="ARBA00023004"/>
    </source>
</evidence>
<evidence type="ECO:0000256" key="1">
    <source>
        <dbReference type="ARBA" id="ARBA00007513"/>
    </source>
</evidence>
<dbReference type="GO" id="GO:0008198">
    <property type="term" value="F:ferrous iron binding"/>
    <property type="evidence" value="ECO:0007669"/>
    <property type="project" value="TreeGrafter"/>
</dbReference>
<organism evidence="9 10">
    <name type="scientific">Bombus vosnesenskii</name>
    <dbReference type="NCBI Taxonomy" id="207650"/>
    <lineage>
        <taxon>Eukaryota</taxon>
        <taxon>Metazoa</taxon>
        <taxon>Ecdysozoa</taxon>
        <taxon>Arthropoda</taxon>
        <taxon>Hexapoda</taxon>
        <taxon>Insecta</taxon>
        <taxon>Pterygota</taxon>
        <taxon>Neoptera</taxon>
        <taxon>Endopterygota</taxon>
        <taxon>Hymenoptera</taxon>
        <taxon>Apocrita</taxon>
        <taxon>Aculeata</taxon>
        <taxon>Apoidea</taxon>
        <taxon>Anthophila</taxon>
        <taxon>Apidae</taxon>
        <taxon>Bombus</taxon>
        <taxon>Pyrobombus</taxon>
    </lineage>
</organism>
<evidence type="ECO:0000256" key="2">
    <source>
        <dbReference type="ARBA" id="ARBA00022434"/>
    </source>
</evidence>
<dbReference type="AlphaFoldDB" id="A0A6J3LPQ7"/>
<dbReference type="InterPro" id="IPR008331">
    <property type="entry name" value="Ferritin_DPS_dom"/>
</dbReference>
<protein>
    <recommendedName>
        <fullName evidence="6">Ferritin</fullName>
    </recommendedName>
</protein>
<dbReference type="PANTHER" id="PTHR11431:SF51">
    <property type="entry name" value="FERRITIN"/>
    <property type="match status" value="1"/>
</dbReference>
<evidence type="ECO:0000313" key="10">
    <source>
        <dbReference type="RefSeq" id="XP_033365949.1"/>
    </source>
</evidence>
<name>A0A6J3LPQ7_9HYME</name>
<comment type="similarity">
    <text evidence="1 6">Belongs to the ferritin family.</text>
</comment>
<evidence type="ECO:0000256" key="5">
    <source>
        <dbReference type="PIRSR" id="PIRSR601519-1"/>
    </source>
</evidence>
<dbReference type="PROSITE" id="PS50905">
    <property type="entry name" value="FERRITIN_LIKE"/>
    <property type="match status" value="1"/>
</dbReference>
<comment type="function">
    <text evidence="6">Stores iron in a soluble, non-toxic, readily available form. Important for iron homeostasis. Iron is taken up in the ferrous form and deposited as ferric hydroxides after oxidation.</text>
</comment>
<evidence type="ECO:0000256" key="7">
    <source>
        <dbReference type="SAM" id="SignalP"/>
    </source>
</evidence>
<dbReference type="Proteomes" id="UP000504631">
    <property type="component" value="Unplaced"/>
</dbReference>
<evidence type="ECO:0000313" key="9">
    <source>
        <dbReference type="Proteomes" id="UP000504631"/>
    </source>
</evidence>
<sequence length="225" mass="25982">MLFFGILSILLAVAAAEDTCYDDSLAVCDPIPKDGKSMLNCNAKYGHIERHPLIDLQSYANANIRVSFEFLLMSSYFGNYEDQRHGFKKLYRKFSDELWEDAINIIKYVTKRGDTMDFNQPPHLTEPTYERKVTYELNELHSLAKALDRQKELANKALNIHHDITKNDKINDAGVAHYVEERFIEPQTDRVRDLAGYINDLKNLLTGNDHSIALFLFDEYLKNSL</sequence>
<keyword evidence="3 5" id="KW-0479">Metal-binding</keyword>
<accession>A0A6J3LPQ7</accession>
<dbReference type="InterPro" id="IPR009040">
    <property type="entry name" value="Ferritin-like_diiron"/>
</dbReference>
<dbReference type="SUPFAM" id="SSF47240">
    <property type="entry name" value="Ferritin-like"/>
    <property type="match status" value="1"/>
</dbReference>
<feature type="domain" description="Ferritin-like diiron" evidence="8">
    <location>
        <begin position="46"/>
        <end position="205"/>
    </location>
</feature>
<evidence type="ECO:0000256" key="6">
    <source>
        <dbReference type="RuleBase" id="RU361145"/>
    </source>
</evidence>
<dbReference type="RefSeq" id="XP_033365949.1">
    <property type="nucleotide sequence ID" value="XM_033510058.1"/>
</dbReference>
<dbReference type="CTD" id="44965"/>
<dbReference type="KEGG" id="bvk:117242977"/>
<dbReference type="PANTHER" id="PTHR11431">
    <property type="entry name" value="FERRITIN"/>
    <property type="match status" value="1"/>
</dbReference>
<dbReference type="InterPro" id="IPR009078">
    <property type="entry name" value="Ferritin-like_SF"/>
</dbReference>
<dbReference type="GO" id="GO:0006826">
    <property type="term" value="P:iron ion transport"/>
    <property type="evidence" value="ECO:0007669"/>
    <property type="project" value="InterPro"/>
</dbReference>
<dbReference type="GO" id="GO:0005737">
    <property type="term" value="C:cytoplasm"/>
    <property type="evidence" value="ECO:0007669"/>
    <property type="project" value="TreeGrafter"/>
</dbReference>
<proteinExistence type="inferred from homology"/>
<keyword evidence="2 6" id="KW-0409">Iron storage</keyword>
<dbReference type="Pfam" id="PF00210">
    <property type="entry name" value="Ferritin"/>
    <property type="match status" value="1"/>
</dbReference>
<dbReference type="CDD" id="cd01056">
    <property type="entry name" value="Euk_Ferritin"/>
    <property type="match status" value="1"/>
</dbReference>
<dbReference type="Gene3D" id="1.20.1260.10">
    <property type="match status" value="1"/>
</dbReference>
<keyword evidence="4 5" id="KW-0408">Iron</keyword>
<reference evidence="10" key="1">
    <citation type="submission" date="2025-08" db="UniProtKB">
        <authorList>
            <consortium name="RefSeq"/>
        </authorList>
    </citation>
    <scope>IDENTIFICATION</scope>
    <source>
        <tissue evidence="10">Muscle</tissue>
    </source>
</reference>
<feature type="binding site" evidence="5">
    <location>
        <position position="187"/>
    </location>
    <ligand>
        <name>Fe cation</name>
        <dbReference type="ChEBI" id="CHEBI:24875"/>
        <label>1</label>
    </ligand>
</feature>
<dbReference type="GO" id="GO:0006879">
    <property type="term" value="P:intracellular iron ion homeostasis"/>
    <property type="evidence" value="ECO:0007669"/>
    <property type="project" value="UniProtKB-KW"/>
</dbReference>
<feature type="signal peptide" evidence="7">
    <location>
        <begin position="1"/>
        <end position="16"/>
    </location>
</feature>